<feature type="compositionally biased region" description="Pro residues" evidence="1">
    <location>
        <begin position="454"/>
        <end position="467"/>
    </location>
</feature>
<sequence>MTTSDRQADGRAGDGRVGERAVVLGGSMAGLLAARVLAESYAEVVIVDRDRLTGVTTPRRGVPQGRHVHGLLARGQQILDELFPGFTERAVAAGIPTADLGELRWFFNGRRTRPAPTGLVCVSADRPVLESHVREGVAAWENVRFAEETDILDLVATGDGAAVTGVRVRRRAEGAEPEVVDADLVVDATGRGSRTPVWLEELGYSRPAEERIKIDLTYTTRHYRLPDETVLNGDMSINPVSSPSHPRGAFFSRIDGGRSIVSLTGVLGDGAPTDPEGFLEWTRTLPVPDVHDVIKDAEPLDDPVAFTYPASVRRRYEDLERLPARLLVVGDAACSFNPVYGQGMTVAAMEALTLRAHLRRGRPEPLPFQKDIAAVIEAPWQISAGGDLAFPEVEGPRTPMVEMTNAYMALLQSAMTRDPQVTRAFMRVAGLVDPPDGLMSPEMIYRVLKNGTPPAAPPGPAGRPPAPAASGKTAAG</sequence>
<dbReference type="InterPro" id="IPR036188">
    <property type="entry name" value="FAD/NAD-bd_sf"/>
</dbReference>
<proteinExistence type="predicted"/>
<protein>
    <submittedName>
        <fullName evidence="2">FAD-dependent oxidoreductase</fullName>
    </submittedName>
</protein>
<dbReference type="PANTHER" id="PTHR43422:SF3">
    <property type="entry name" value="THIAMINE THIAZOLE SYNTHASE"/>
    <property type="match status" value="1"/>
</dbReference>
<organism evidence="2 3">
    <name type="scientific">Actinomadura sediminis</name>
    <dbReference type="NCBI Taxonomy" id="1038904"/>
    <lineage>
        <taxon>Bacteria</taxon>
        <taxon>Bacillati</taxon>
        <taxon>Actinomycetota</taxon>
        <taxon>Actinomycetes</taxon>
        <taxon>Streptosporangiales</taxon>
        <taxon>Thermomonosporaceae</taxon>
        <taxon>Actinomadura</taxon>
    </lineage>
</organism>
<name>A0ABW3EP37_9ACTN</name>
<comment type="caution">
    <text evidence="2">The sequence shown here is derived from an EMBL/GenBank/DDBJ whole genome shotgun (WGS) entry which is preliminary data.</text>
</comment>
<feature type="region of interest" description="Disordered" evidence="1">
    <location>
        <begin position="449"/>
        <end position="476"/>
    </location>
</feature>
<dbReference type="Proteomes" id="UP001596972">
    <property type="component" value="Unassembled WGS sequence"/>
</dbReference>
<evidence type="ECO:0000313" key="2">
    <source>
        <dbReference type="EMBL" id="MFD0900329.1"/>
    </source>
</evidence>
<dbReference type="Pfam" id="PF12831">
    <property type="entry name" value="FAD_oxidored"/>
    <property type="match status" value="1"/>
</dbReference>
<dbReference type="EMBL" id="JBHTJA010000010">
    <property type="protein sequence ID" value="MFD0900329.1"/>
    <property type="molecule type" value="Genomic_DNA"/>
</dbReference>
<gene>
    <name evidence="2" type="ORF">ACFQ11_07995</name>
</gene>
<keyword evidence="3" id="KW-1185">Reference proteome</keyword>
<dbReference type="RefSeq" id="WP_378297300.1">
    <property type="nucleotide sequence ID" value="NZ_JBHTJA010000010.1"/>
</dbReference>
<reference evidence="3" key="1">
    <citation type="journal article" date="2019" name="Int. J. Syst. Evol. Microbiol.">
        <title>The Global Catalogue of Microorganisms (GCM) 10K type strain sequencing project: providing services to taxonomists for standard genome sequencing and annotation.</title>
        <authorList>
            <consortium name="The Broad Institute Genomics Platform"/>
            <consortium name="The Broad Institute Genome Sequencing Center for Infectious Disease"/>
            <person name="Wu L."/>
            <person name="Ma J."/>
        </authorList>
    </citation>
    <scope>NUCLEOTIDE SEQUENCE [LARGE SCALE GENOMIC DNA]</scope>
    <source>
        <strain evidence="3">JCM 31202</strain>
    </source>
</reference>
<dbReference type="SUPFAM" id="SSF51905">
    <property type="entry name" value="FAD/NAD(P)-binding domain"/>
    <property type="match status" value="1"/>
</dbReference>
<accession>A0ABW3EP37</accession>
<evidence type="ECO:0000313" key="3">
    <source>
        <dbReference type="Proteomes" id="UP001596972"/>
    </source>
</evidence>
<dbReference type="Gene3D" id="3.50.50.60">
    <property type="entry name" value="FAD/NAD(P)-binding domain"/>
    <property type="match status" value="1"/>
</dbReference>
<dbReference type="PANTHER" id="PTHR43422">
    <property type="entry name" value="THIAMINE THIAZOLE SYNTHASE"/>
    <property type="match status" value="1"/>
</dbReference>
<dbReference type="PRINTS" id="PR00420">
    <property type="entry name" value="RNGMNOXGNASE"/>
</dbReference>
<evidence type="ECO:0000256" key="1">
    <source>
        <dbReference type="SAM" id="MobiDB-lite"/>
    </source>
</evidence>